<dbReference type="RefSeq" id="XP_018074597.1">
    <property type="nucleotide sequence ID" value="XM_018219460.1"/>
</dbReference>
<name>A0A194XKC5_MOLSC</name>
<dbReference type="OrthoDB" id="10291890at2759"/>
<gene>
    <name evidence="2" type="ORF">LY89DRAFT_730298</name>
</gene>
<proteinExistence type="predicted"/>
<dbReference type="GeneID" id="28829186"/>
<evidence type="ECO:0000313" key="3">
    <source>
        <dbReference type="Proteomes" id="UP000070700"/>
    </source>
</evidence>
<evidence type="ECO:0000313" key="2">
    <source>
        <dbReference type="EMBL" id="KUJ20242.1"/>
    </source>
</evidence>
<dbReference type="Proteomes" id="UP000070700">
    <property type="component" value="Unassembled WGS sequence"/>
</dbReference>
<organism evidence="2 3">
    <name type="scientific">Mollisia scopiformis</name>
    <name type="common">Conifer needle endophyte fungus</name>
    <name type="synonym">Phialocephala scopiformis</name>
    <dbReference type="NCBI Taxonomy" id="149040"/>
    <lineage>
        <taxon>Eukaryota</taxon>
        <taxon>Fungi</taxon>
        <taxon>Dikarya</taxon>
        <taxon>Ascomycota</taxon>
        <taxon>Pezizomycotina</taxon>
        <taxon>Leotiomycetes</taxon>
        <taxon>Helotiales</taxon>
        <taxon>Mollisiaceae</taxon>
        <taxon>Mollisia</taxon>
    </lineage>
</organism>
<dbReference type="AlphaFoldDB" id="A0A194XKC5"/>
<dbReference type="InParanoid" id="A0A194XKC5"/>
<dbReference type="EMBL" id="KQ947409">
    <property type="protein sequence ID" value="KUJ20242.1"/>
    <property type="molecule type" value="Genomic_DNA"/>
</dbReference>
<feature type="region of interest" description="Disordered" evidence="1">
    <location>
        <begin position="265"/>
        <end position="297"/>
    </location>
</feature>
<evidence type="ECO:0000256" key="1">
    <source>
        <dbReference type="SAM" id="MobiDB-lite"/>
    </source>
</evidence>
<accession>A0A194XKC5</accession>
<reference evidence="2 3" key="1">
    <citation type="submission" date="2015-10" db="EMBL/GenBank/DDBJ databases">
        <title>Full genome of DAOMC 229536 Phialocephala scopiformis, a fungal endophyte of spruce producing the potent anti-insectan compound rugulosin.</title>
        <authorList>
            <consortium name="DOE Joint Genome Institute"/>
            <person name="Walker A.K."/>
            <person name="Frasz S.L."/>
            <person name="Seifert K.A."/>
            <person name="Miller J.D."/>
            <person name="Mondo S.J."/>
            <person name="Labutti K."/>
            <person name="Lipzen A."/>
            <person name="Dockter R."/>
            <person name="Kennedy M."/>
            <person name="Grigoriev I.V."/>
            <person name="Spatafora J.W."/>
        </authorList>
    </citation>
    <scope>NUCLEOTIDE SEQUENCE [LARGE SCALE GENOMIC DNA]</scope>
    <source>
        <strain evidence="2 3">CBS 120377</strain>
    </source>
</reference>
<protein>
    <submittedName>
        <fullName evidence="2">Uncharacterized protein</fullName>
    </submittedName>
</protein>
<sequence length="338" mass="37384">MARKRASRSEQLPCPLFNTFRSIASPIIRFCTVSTDTLDILVELCAGPAATSRIELARSTKLIKRLSQTLDPEYTGDDTWADAVGGRYSGVREATPSLVTPWKDRHLGVVYRYRLDEAPETPSQSSAFGSGSLHGLLFVNPSASYTSSPPNQESGRTSHRSQVSFDSIIEEHSAGRTNLAHCYQIFKPEAYRGRPPCPDVFPSSQTHSYIAAMVAHERGESAEETEDGTGEDWVDDADVVQMKPKVTKVIVRPVKGARAGKRPVKLAGGGLKEKGTTTLGKGRTEARGIEETKETKEAKETKQIKKVERDTEDEVAIESCDSQVWDPKWVIQRKRYVQ</sequence>
<feature type="compositionally biased region" description="Basic and acidic residues" evidence="1">
    <location>
        <begin position="282"/>
        <end position="297"/>
    </location>
</feature>
<dbReference type="KEGG" id="psco:LY89DRAFT_730298"/>
<keyword evidence="3" id="KW-1185">Reference proteome</keyword>